<protein>
    <submittedName>
        <fullName evidence="1">Uncharacterized protein</fullName>
    </submittedName>
</protein>
<dbReference type="EMBL" id="VLKI01000013">
    <property type="protein sequence ID" value="TWH83151.1"/>
    <property type="molecule type" value="Genomic_DNA"/>
</dbReference>
<dbReference type="Proteomes" id="UP000318667">
    <property type="component" value="Unassembled WGS sequence"/>
</dbReference>
<name>A0A562JJ13_9BACI</name>
<organism evidence="1 2">
    <name type="scientific">Cytobacillus oceanisediminis</name>
    <dbReference type="NCBI Taxonomy" id="665099"/>
    <lineage>
        <taxon>Bacteria</taxon>
        <taxon>Bacillati</taxon>
        <taxon>Bacillota</taxon>
        <taxon>Bacilli</taxon>
        <taxon>Bacillales</taxon>
        <taxon>Bacillaceae</taxon>
        <taxon>Cytobacillus</taxon>
    </lineage>
</organism>
<evidence type="ECO:0000313" key="2">
    <source>
        <dbReference type="Proteomes" id="UP000318667"/>
    </source>
</evidence>
<comment type="caution">
    <text evidence="1">The sequence shown here is derived from an EMBL/GenBank/DDBJ whole genome shotgun (WGS) entry which is preliminary data.</text>
</comment>
<sequence length="41" mass="4874">MGQLVYPFKTDAKVLYGISNIPQRYIEFVNDKDKTYRFLSN</sequence>
<reference evidence="1 2" key="1">
    <citation type="journal article" date="2015" name="Stand. Genomic Sci.">
        <title>Genomic Encyclopedia of Bacterial and Archaeal Type Strains, Phase III: the genomes of soil and plant-associated and newly described type strains.</title>
        <authorList>
            <person name="Whitman W.B."/>
            <person name="Woyke T."/>
            <person name="Klenk H.P."/>
            <person name="Zhou Y."/>
            <person name="Lilburn T.G."/>
            <person name="Beck B.J."/>
            <person name="De Vos P."/>
            <person name="Vandamme P."/>
            <person name="Eisen J.A."/>
            <person name="Garrity G."/>
            <person name="Hugenholtz P."/>
            <person name="Kyrpides N.C."/>
        </authorList>
    </citation>
    <scope>NUCLEOTIDE SEQUENCE [LARGE SCALE GENOMIC DNA]</scope>
    <source>
        <strain evidence="1 2">CGMCC 1.10115</strain>
    </source>
</reference>
<keyword evidence="2" id="KW-1185">Reference proteome</keyword>
<accession>A0A562JJ13</accession>
<gene>
    <name evidence="1" type="ORF">IQ19_03886</name>
</gene>
<proteinExistence type="predicted"/>
<evidence type="ECO:0000313" key="1">
    <source>
        <dbReference type="EMBL" id="TWH83151.1"/>
    </source>
</evidence>
<dbReference type="AlphaFoldDB" id="A0A562JJ13"/>